<dbReference type="GO" id="GO:0019588">
    <property type="term" value="P:anaerobic glycerol catabolic process"/>
    <property type="evidence" value="ECO:0007669"/>
    <property type="project" value="UniProtKB-UniPathway"/>
</dbReference>
<evidence type="ECO:0000259" key="14">
    <source>
        <dbReference type="PROSITE" id="PS51481"/>
    </source>
</evidence>
<evidence type="ECO:0000256" key="2">
    <source>
        <dbReference type="ARBA" id="ARBA00004778"/>
    </source>
</evidence>
<dbReference type="SMART" id="SM01120">
    <property type="entry name" value="Dak2"/>
    <property type="match status" value="1"/>
</dbReference>
<keyword evidence="4" id="KW-0808">Transferase</keyword>
<feature type="region of interest" description="Disordered" evidence="11">
    <location>
        <begin position="371"/>
        <end position="399"/>
    </location>
</feature>
<evidence type="ECO:0000256" key="8">
    <source>
        <dbReference type="ARBA" id="ARBA00022840"/>
    </source>
</evidence>
<evidence type="ECO:0000256" key="3">
    <source>
        <dbReference type="ARBA" id="ARBA00008757"/>
    </source>
</evidence>
<name>A0A8K0L181_9PEZI</name>
<dbReference type="OrthoDB" id="1724672at2759"/>
<dbReference type="PANTHER" id="PTHR28629:SF1">
    <property type="entry name" value="YALI0F01606P"/>
    <property type="match status" value="1"/>
</dbReference>
<evidence type="ECO:0000256" key="6">
    <source>
        <dbReference type="ARBA" id="ARBA00022777"/>
    </source>
</evidence>
<dbReference type="InterPro" id="IPR004007">
    <property type="entry name" value="DhaL_dom"/>
</dbReference>
<evidence type="ECO:0000313" key="15">
    <source>
        <dbReference type="EMBL" id="KAG8626343.1"/>
    </source>
</evidence>
<evidence type="ECO:0000256" key="5">
    <source>
        <dbReference type="ARBA" id="ARBA00022741"/>
    </source>
</evidence>
<keyword evidence="8" id="KW-0067">ATP-binding</keyword>
<keyword evidence="5" id="KW-0547">Nucleotide-binding</keyword>
<gene>
    <name evidence="15" type="ORF">KVT40_005288</name>
</gene>
<dbReference type="PROSITE" id="PS51480">
    <property type="entry name" value="DHAL"/>
    <property type="match status" value="1"/>
</dbReference>
<dbReference type="FunFam" id="3.30.1180.20:FF:000001">
    <property type="entry name" value="Dihydroxyacetone kinase 1"/>
    <property type="match status" value="1"/>
</dbReference>
<dbReference type="Proteomes" id="UP000809789">
    <property type="component" value="Unassembled WGS sequence"/>
</dbReference>
<dbReference type="GO" id="GO:0005524">
    <property type="term" value="F:ATP binding"/>
    <property type="evidence" value="ECO:0007669"/>
    <property type="project" value="UniProtKB-KW"/>
</dbReference>
<dbReference type="Pfam" id="PF02733">
    <property type="entry name" value="Dak1"/>
    <property type="match status" value="1"/>
</dbReference>
<dbReference type="UniPathway" id="UPA00617">
    <property type="reaction ID" value="UER00669"/>
</dbReference>
<reference evidence="15" key="1">
    <citation type="submission" date="2021-07" db="EMBL/GenBank/DDBJ databases">
        <title>Elsinoe batatas strain:CRI-CJ2 Genome sequencing and assembly.</title>
        <authorList>
            <person name="Huang L."/>
        </authorList>
    </citation>
    <scope>NUCLEOTIDE SEQUENCE</scope>
    <source>
        <strain evidence="15">CRI-CJ2</strain>
    </source>
</reference>
<comment type="catalytic activity">
    <reaction evidence="9">
        <text>D-glyceraldehyde + ATP = D-glyceraldehyde 3-phosphate + ADP + H(+)</text>
        <dbReference type="Rhea" id="RHEA:13941"/>
        <dbReference type="ChEBI" id="CHEBI:15378"/>
        <dbReference type="ChEBI" id="CHEBI:17378"/>
        <dbReference type="ChEBI" id="CHEBI:30616"/>
        <dbReference type="ChEBI" id="CHEBI:59776"/>
        <dbReference type="ChEBI" id="CHEBI:456216"/>
        <dbReference type="EC" id="2.7.1.28"/>
    </reaction>
</comment>
<evidence type="ECO:0000259" key="13">
    <source>
        <dbReference type="PROSITE" id="PS51480"/>
    </source>
</evidence>
<keyword evidence="7" id="KW-0319">Glycerol metabolism</keyword>
<dbReference type="InterPro" id="IPR004006">
    <property type="entry name" value="DhaK_dom"/>
</dbReference>
<dbReference type="SUPFAM" id="SSF82549">
    <property type="entry name" value="DAK1/DegV-like"/>
    <property type="match status" value="1"/>
</dbReference>
<proteinExistence type="inferred from homology"/>
<dbReference type="InterPro" id="IPR050861">
    <property type="entry name" value="Dihydroxyacetone_Kinase"/>
</dbReference>
<evidence type="ECO:0000256" key="7">
    <source>
        <dbReference type="ARBA" id="ARBA00022798"/>
    </source>
</evidence>
<dbReference type="GO" id="GO:0004371">
    <property type="term" value="F:glycerone kinase activity"/>
    <property type="evidence" value="ECO:0007669"/>
    <property type="project" value="UniProtKB-EC"/>
</dbReference>
<dbReference type="AlphaFoldDB" id="A0A8K0L181"/>
<dbReference type="Gene3D" id="3.30.1180.20">
    <property type="entry name" value="Dihydroxyacetone kinase, domain 2"/>
    <property type="match status" value="1"/>
</dbReference>
<comment type="catalytic activity">
    <reaction evidence="10">
        <text>dihydroxyacetone + ATP = dihydroxyacetone phosphate + ADP + H(+)</text>
        <dbReference type="Rhea" id="RHEA:15773"/>
        <dbReference type="ChEBI" id="CHEBI:15378"/>
        <dbReference type="ChEBI" id="CHEBI:16016"/>
        <dbReference type="ChEBI" id="CHEBI:30616"/>
        <dbReference type="ChEBI" id="CHEBI:57642"/>
        <dbReference type="ChEBI" id="CHEBI:456216"/>
        <dbReference type="EC" id="2.7.1.29"/>
    </reaction>
</comment>
<organism evidence="15 16">
    <name type="scientific">Elsinoe batatas</name>
    <dbReference type="NCBI Taxonomy" id="2601811"/>
    <lineage>
        <taxon>Eukaryota</taxon>
        <taxon>Fungi</taxon>
        <taxon>Dikarya</taxon>
        <taxon>Ascomycota</taxon>
        <taxon>Pezizomycotina</taxon>
        <taxon>Dothideomycetes</taxon>
        <taxon>Dothideomycetidae</taxon>
        <taxon>Myriangiales</taxon>
        <taxon>Elsinoaceae</taxon>
        <taxon>Elsinoe</taxon>
    </lineage>
</organism>
<evidence type="ECO:0008006" key="17">
    <source>
        <dbReference type="Google" id="ProtNLM"/>
    </source>
</evidence>
<evidence type="ECO:0000256" key="1">
    <source>
        <dbReference type="ARBA" id="ARBA00003264"/>
    </source>
</evidence>
<dbReference type="GO" id="GO:0050354">
    <property type="term" value="F:triokinase activity"/>
    <property type="evidence" value="ECO:0007669"/>
    <property type="project" value="UniProtKB-EC"/>
</dbReference>
<dbReference type="PROSITE" id="PS51481">
    <property type="entry name" value="DHAK"/>
    <property type="match status" value="1"/>
</dbReference>
<evidence type="ECO:0000256" key="4">
    <source>
        <dbReference type="ARBA" id="ARBA00022679"/>
    </source>
</evidence>
<keyword evidence="16" id="KW-1185">Reference proteome</keyword>
<dbReference type="Pfam" id="PF02734">
    <property type="entry name" value="Dak2"/>
    <property type="match status" value="1"/>
</dbReference>
<comment type="pathway">
    <text evidence="2">Polyol metabolism; glycerol fermentation; glycerone phosphate from glycerol (oxidative route): step 2/2.</text>
</comment>
<evidence type="ECO:0000256" key="11">
    <source>
        <dbReference type="SAM" id="MobiDB-lite"/>
    </source>
</evidence>
<keyword evidence="12" id="KW-0732">Signal</keyword>
<comment type="caution">
    <text evidence="15">The sequence shown here is derived from an EMBL/GenBank/DDBJ whole genome shotgun (WGS) entry which is preliminary data.</text>
</comment>
<evidence type="ECO:0000313" key="16">
    <source>
        <dbReference type="Proteomes" id="UP000809789"/>
    </source>
</evidence>
<dbReference type="EMBL" id="JAESVG020000006">
    <property type="protein sequence ID" value="KAG8626343.1"/>
    <property type="molecule type" value="Genomic_DNA"/>
</dbReference>
<feature type="chain" id="PRO_5035437663" description="Dihydroxyacetone kinase" evidence="12">
    <location>
        <begin position="21"/>
        <end position="617"/>
    </location>
</feature>
<evidence type="ECO:0000256" key="12">
    <source>
        <dbReference type="SAM" id="SignalP"/>
    </source>
</evidence>
<evidence type="ECO:0000256" key="9">
    <source>
        <dbReference type="ARBA" id="ARBA00047974"/>
    </source>
</evidence>
<comment type="similarity">
    <text evidence="3">Belongs to the dihydroxyacetone kinase (DAK) family.</text>
</comment>
<comment type="function">
    <text evidence="1">Catalyzes both the phosphorylation of dihydroxyacetone and of glyceraldehyde.</text>
</comment>
<feature type="domain" description="DhaK" evidence="14">
    <location>
        <begin position="32"/>
        <end position="371"/>
    </location>
</feature>
<dbReference type="FunFam" id="3.40.50.10440:FF:000001">
    <property type="entry name" value="Dihydroxyacetone kinase, DhaK subunit"/>
    <property type="match status" value="1"/>
</dbReference>
<dbReference type="Gene3D" id="3.40.50.10440">
    <property type="entry name" value="Dihydroxyacetone kinase, domain 1"/>
    <property type="match status" value="1"/>
</dbReference>
<evidence type="ECO:0000256" key="10">
    <source>
        <dbReference type="ARBA" id="ARBA00048898"/>
    </source>
</evidence>
<feature type="domain" description="DhaL" evidence="13">
    <location>
        <begin position="406"/>
        <end position="613"/>
    </location>
</feature>
<dbReference type="InterPro" id="IPR036117">
    <property type="entry name" value="DhaL_dom_sf"/>
</dbReference>
<feature type="signal peptide" evidence="12">
    <location>
        <begin position="1"/>
        <end position="20"/>
    </location>
</feature>
<dbReference type="GO" id="GO:0005829">
    <property type="term" value="C:cytosol"/>
    <property type="evidence" value="ECO:0007669"/>
    <property type="project" value="TreeGrafter"/>
</dbReference>
<dbReference type="Gene3D" id="1.25.40.340">
    <property type="match status" value="1"/>
</dbReference>
<dbReference type="PANTHER" id="PTHR28629">
    <property type="entry name" value="TRIOKINASE/FMN CYCLASE"/>
    <property type="match status" value="1"/>
</dbReference>
<accession>A0A8K0L181</accession>
<keyword evidence="6" id="KW-0418">Kinase</keyword>
<protein>
    <recommendedName>
        <fullName evidence="17">Dihydroxyacetone kinase</fullName>
    </recommendedName>
</protein>
<dbReference type="SUPFAM" id="SSF101473">
    <property type="entry name" value="DhaL-like"/>
    <property type="match status" value="1"/>
</dbReference>
<sequence length="617" mass="65225">MSYEHYTDLFILLAAALLTSELNMSSKHFFADTPGVVSIGLESVVYRNPHLGLDFTNKVVYNRSYDRSKVVLISGGGAGHEPCWSGYVGEGMLAASVSGEIFASPSAKQISAAIERVPSDVAVILCITNYTGDNLHFGLAKEKAVGLGHTVGMLRLAEDTGLGRKQTENTGRRGLAGNLFILKIVGQAAAENYSLEQCMKIGNSINDNCGTIGSSLDYCHLPGRPHHQQLPPDTYSVAQGIHNEPGLKELSPIPPPEELVSSLLKYLLDSNDTDRAYVKYNPNDECVLLINNLGGMSIFELEALSTITIRTLSKEWSITPSRLYVSTFETSLNAPGWSISLLNLTGLSASTSLPVSALLSFLDAETTAPAWPRNGYKTAPPPSSSSDKPHTTSSSLGGPGPSVPAYPLASALRAASNATIAAEPDITKWDTIVGDGDCGESTNAICHSILSLLDKGICEPEAGETVPLFPVLDAISDAVEDVGGTLGAILAIYVAGFTSSLRRAFASAGTETVLAEKDISRAADQALENLKGYTMAREGGRTVMDALIPFAARFSETGSAAEAVKAAEDGARKTEGMVGKFGRSSYVGEERGKETPMDPGAWAGAVFLKGLVEGWHA</sequence>